<proteinExistence type="inferred from homology"/>
<keyword evidence="3 5" id="KW-0808">Transferase</keyword>
<dbReference type="InterPro" id="IPR002480">
    <property type="entry name" value="DAHP_synth_2"/>
</dbReference>
<evidence type="ECO:0000313" key="7">
    <source>
        <dbReference type="EMBL" id="CAG8499111.1"/>
    </source>
</evidence>
<evidence type="ECO:0000313" key="8">
    <source>
        <dbReference type="Proteomes" id="UP000789706"/>
    </source>
</evidence>
<dbReference type="OrthoDB" id="2013972at2759"/>
<evidence type="ECO:0000256" key="6">
    <source>
        <dbReference type="SAM" id="MobiDB-lite"/>
    </source>
</evidence>
<comment type="similarity">
    <text evidence="2 5">Belongs to the class-II DAHP synthase family.</text>
</comment>
<dbReference type="PANTHER" id="PTHR21337">
    <property type="entry name" value="PHOSPHO-2-DEHYDRO-3-DEOXYHEPTONATE ALDOLASE 1, 2"/>
    <property type="match status" value="1"/>
</dbReference>
<dbReference type="GO" id="GO:0003849">
    <property type="term" value="F:3-deoxy-7-phosphoheptulonate synthase activity"/>
    <property type="evidence" value="ECO:0007669"/>
    <property type="project" value="UniProtKB-EC"/>
</dbReference>
<keyword evidence="8" id="KW-1185">Reference proteome</keyword>
<keyword evidence="5" id="KW-0028">Amino-acid biosynthesis</keyword>
<dbReference type="Gene3D" id="3.40.50.150">
    <property type="entry name" value="Vaccinia Virus protein VP39"/>
    <property type="match status" value="1"/>
</dbReference>
<dbReference type="Pfam" id="PF01474">
    <property type="entry name" value="DAHP_synth_2"/>
    <property type="match status" value="2"/>
</dbReference>
<dbReference type="InterPro" id="IPR029063">
    <property type="entry name" value="SAM-dependent_MTases_sf"/>
</dbReference>
<dbReference type="EC" id="2.5.1.54" evidence="5"/>
<accession>A0A9N8ZKP3</accession>
<name>A0A9N8ZKP3_9GLOM</name>
<dbReference type="GO" id="GO:0008652">
    <property type="term" value="P:amino acid biosynthetic process"/>
    <property type="evidence" value="ECO:0007669"/>
    <property type="project" value="UniProtKB-KW"/>
</dbReference>
<evidence type="ECO:0000256" key="5">
    <source>
        <dbReference type="RuleBase" id="RU363071"/>
    </source>
</evidence>
<evidence type="ECO:0000256" key="3">
    <source>
        <dbReference type="ARBA" id="ARBA00022679"/>
    </source>
</evidence>
<dbReference type="SUPFAM" id="SSF51569">
    <property type="entry name" value="Aldolase"/>
    <property type="match status" value="1"/>
</dbReference>
<sequence length="380" mass="43500">MGIKFSKTLKKSKSSPSTNMQEDPDFRYINGRRYHNVESVKYPLPNDDEELDRLHQQHFLLRYIWQRNFAAPVKHVLNQNGSKVLDVGFLFSAIPKDSWPNVINELTRVLKPGGYLELVEINPIPLQTGSVSTRLFIAQSLENVIEEKNRLPYGSETGKLGQAAVENSRIVLSHMKPFFLENMKISSEEFDNNMDILVKELLVCMAYILRRIRSDFKEIFSPETDCEVSTIISLEQARLADRTGRVKIQSTSSDELGAHLGARIPVVRIAQLSSQYAKPRSNPFEGQDIPSFRGDNVNGSDLDDRKPDPERLVRSSFLRMVTSSVCDRTRQLNSAHVEHIRGIQNPIEINVGPSMQPYELKELLEKYLPYSKQLRNQVIW</sequence>
<dbReference type="Gene3D" id="3.20.20.70">
    <property type="entry name" value="Aldolase class I"/>
    <property type="match status" value="2"/>
</dbReference>
<comment type="pathway">
    <text evidence="1 5">Metabolic intermediate biosynthesis; chorismate biosynthesis; chorismate from D-erythrose 4-phosphate and phosphoenolpyruvate: step 1/7.</text>
</comment>
<reference evidence="7" key="1">
    <citation type="submission" date="2021-06" db="EMBL/GenBank/DDBJ databases">
        <authorList>
            <person name="Kallberg Y."/>
            <person name="Tangrot J."/>
            <person name="Rosling A."/>
        </authorList>
    </citation>
    <scope>NUCLEOTIDE SEQUENCE</scope>
    <source>
        <strain evidence="7">AZ414A</strain>
    </source>
</reference>
<dbReference type="InterPro" id="IPR013785">
    <property type="entry name" value="Aldolase_TIM"/>
</dbReference>
<evidence type="ECO:0000256" key="1">
    <source>
        <dbReference type="ARBA" id="ARBA00004688"/>
    </source>
</evidence>
<comment type="caution">
    <text evidence="7">The sequence shown here is derived from an EMBL/GenBank/DDBJ whole genome shotgun (WGS) entry which is preliminary data.</text>
</comment>
<dbReference type="Proteomes" id="UP000789706">
    <property type="component" value="Unassembled WGS sequence"/>
</dbReference>
<dbReference type="AlphaFoldDB" id="A0A9N8ZKP3"/>
<dbReference type="PANTHER" id="PTHR21337:SF0">
    <property type="entry name" value="PHOSPHO-2-DEHYDRO-3-DEOXYHEPTONATE ALDOLASE"/>
    <property type="match status" value="1"/>
</dbReference>
<feature type="region of interest" description="Disordered" evidence="6">
    <location>
        <begin position="1"/>
        <end position="25"/>
    </location>
</feature>
<evidence type="ECO:0000256" key="2">
    <source>
        <dbReference type="ARBA" id="ARBA00008911"/>
    </source>
</evidence>
<dbReference type="SUPFAM" id="SSF53335">
    <property type="entry name" value="S-adenosyl-L-methionine-dependent methyltransferases"/>
    <property type="match status" value="1"/>
</dbReference>
<feature type="region of interest" description="Disordered" evidence="6">
    <location>
        <begin position="280"/>
        <end position="309"/>
    </location>
</feature>
<gene>
    <name evidence="7" type="ORF">DEBURN_LOCUS4581</name>
</gene>
<protein>
    <recommendedName>
        <fullName evidence="5">Phospho-2-dehydro-3-deoxyheptonate aldolase</fullName>
        <ecNumber evidence="5">2.5.1.54</ecNumber>
    </recommendedName>
</protein>
<organism evidence="7 8">
    <name type="scientific">Diversispora eburnea</name>
    <dbReference type="NCBI Taxonomy" id="1213867"/>
    <lineage>
        <taxon>Eukaryota</taxon>
        <taxon>Fungi</taxon>
        <taxon>Fungi incertae sedis</taxon>
        <taxon>Mucoromycota</taxon>
        <taxon>Glomeromycotina</taxon>
        <taxon>Glomeromycetes</taxon>
        <taxon>Diversisporales</taxon>
        <taxon>Diversisporaceae</taxon>
        <taxon>Diversispora</taxon>
    </lineage>
</organism>
<evidence type="ECO:0000256" key="4">
    <source>
        <dbReference type="ARBA" id="ARBA00047508"/>
    </source>
</evidence>
<comment type="catalytic activity">
    <reaction evidence="4 5">
        <text>D-erythrose 4-phosphate + phosphoenolpyruvate + H2O = 7-phospho-2-dehydro-3-deoxy-D-arabino-heptonate + phosphate</text>
        <dbReference type="Rhea" id="RHEA:14717"/>
        <dbReference type="ChEBI" id="CHEBI:15377"/>
        <dbReference type="ChEBI" id="CHEBI:16897"/>
        <dbReference type="ChEBI" id="CHEBI:43474"/>
        <dbReference type="ChEBI" id="CHEBI:58394"/>
        <dbReference type="ChEBI" id="CHEBI:58702"/>
        <dbReference type="EC" id="2.5.1.54"/>
    </reaction>
</comment>
<keyword evidence="5" id="KW-0057">Aromatic amino acid biosynthesis</keyword>
<dbReference type="GO" id="GO:0009073">
    <property type="term" value="P:aromatic amino acid family biosynthetic process"/>
    <property type="evidence" value="ECO:0007669"/>
    <property type="project" value="UniProtKB-KW"/>
</dbReference>
<dbReference type="EMBL" id="CAJVPK010000356">
    <property type="protein sequence ID" value="CAG8499111.1"/>
    <property type="molecule type" value="Genomic_DNA"/>
</dbReference>